<proteinExistence type="predicted"/>
<dbReference type="CDD" id="cd09279">
    <property type="entry name" value="RNase_HI_like"/>
    <property type="match status" value="1"/>
</dbReference>
<evidence type="ECO:0000313" key="2">
    <source>
        <dbReference type="EMBL" id="QII82980.1"/>
    </source>
</evidence>
<organism evidence="2 3">
    <name type="scientific">Jeotgalibaca arthritidis</name>
    <dbReference type="NCBI Taxonomy" id="1868794"/>
    <lineage>
        <taxon>Bacteria</taxon>
        <taxon>Bacillati</taxon>
        <taxon>Bacillota</taxon>
        <taxon>Bacilli</taxon>
        <taxon>Lactobacillales</taxon>
        <taxon>Carnobacteriaceae</taxon>
        <taxon>Jeotgalibaca</taxon>
    </lineage>
</organism>
<accession>A0A6G7KCL3</accession>
<dbReference type="PROSITE" id="PS50879">
    <property type="entry name" value="RNASE_H_1"/>
    <property type="match status" value="1"/>
</dbReference>
<dbReference type="RefSeq" id="WP_166163832.1">
    <property type="nucleotide sequence ID" value="NZ_CP049740.1"/>
</dbReference>
<dbReference type="InterPro" id="IPR053151">
    <property type="entry name" value="RNase_H-like"/>
</dbReference>
<dbReference type="KEGG" id="jar:G7057_11335"/>
<dbReference type="GO" id="GO:0004523">
    <property type="term" value="F:RNA-DNA hybrid ribonuclease activity"/>
    <property type="evidence" value="ECO:0007669"/>
    <property type="project" value="InterPro"/>
</dbReference>
<feature type="domain" description="RNase H type-1" evidence="1">
    <location>
        <begin position="1"/>
        <end position="129"/>
    </location>
</feature>
<dbReference type="PANTHER" id="PTHR47723:SF19">
    <property type="entry name" value="POLYNUCLEOTIDYL TRANSFERASE, RIBONUCLEASE H-LIKE SUPERFAMILY PROTEIN"/>
    <property type="match status" value="1"/>
</dbReference>
<dbReference type="InterPro" id="IPR012337">
    <property type="entry name" value="RNaseH-like_sf"/>
</dbReference>
<dbReference type="AlphaFoldDB" id="A0A6G7KCL3"/>
<dbReference type="Gene3D" id="3.30.420.10">
    <property type="entry name" value="Ribonuclease H-like superfamily/Ribonuclease H"/>
    <property type="match status" value="1"/>
</dbReference>
<reference evidence="2 3" key="1">
    <citation type="journal article" date="2017" name="Int. J. Syst. Evol. Microbiol.">
        <title>Jeotgalibaca porci sp. nov. and Jeotgalibaca arthritidis sp. nov., isolated from pigs, and emended description of the genus Jeotgalibaca.</title>
        <authorList>
            <person name="Zamora L."/>
            <person name="Perez-Sancho M."/>
            <person name="Dominguez L."/>
            <person name="Fernandez-Garayzabal J.F."/>
            <person name="Vela A.I."/>
        </authorList>
    </citation>
    <scope>NUCLEOTIDE SEQUENCE [LARGE SCALE GENOMIC DNA]</scope>
    <source>
        <strain evidence="2 3">CECT 9157</strain>
    </source>
</reference>
<sequence length="131" mass="15064">MIRLFIDGGSNPKKQCSSIGILLINNGRQTQIGQKLANYVDNHQAEYLALIKSLELLIENELTEQLILCHSDSKMLVDAIDKHYTSNDKYKDLLEDLFTLLQQFSNFHLKWISEKENRGAHELAKQALYSK</sequence>
<protein>
    <submittedName>
        <fullName evidence="2">Ribonuclease HI family protein</fullName>
    </submittedName>
</protein>
<dbReference type="SUPFAM" id="SSF53098">
    <property type="entry name" value="Ribonuclease H-like"/>
    <property type="match status" value="1"/>
</dbReference>
<dbReference type="PANTHER" id="PTHR47723">
    <property type="entry name" value="OS05G0353850 PROTEIN"/>
    <property type="match status" value="1"/>
</dbReference>
<dbReference type="InterPro" id="IPR002156">
    <property type="entry name" value="RNaseH_domain"/>
</dbReference>
<evidence type="ECO:0000313" key="3">
    <source>
        <dbReference type="Proteomes" id="UP000501451"/>
    </source>
</evidence>
<keyword evidence="3" id="KW-1185">Reference proteome</keyword>
<gene>
    <name evidence="2" type="ORF">G7057_11335</name>
</gene>
<dbReference type="EMBL" id="CP049740">
    <property type="protein sequence ID" value="QII82980.1"/>
    <property type="molecule type" value="Genomic_DNA"/>
</dbReference>
<evidence type="ECO:0000259" key="1">
    <source>
        <dbReference type="PROSITE" id="PS50879"/>
    </source>
</evidence>
<dbReference type="InterPro" id="IPR036397">
    <property type="entry name" value="RNaseH_sf"/>
</dbReference>
<dbReference type="GO" id="GO:0003676">
    <property type="term" value="F:nucleic acid binding"/>
    <property type="evidence" value="ECO:0007669"/>
    <property type="project" value="InterPro"/>
</dbReference>
<dbReference type="Proteomes" id="UP000501451">
    <property type="component" value="Chromosome"/>
</dbReference>
<dbReference type="Pfam" id="PF13456">
    <property type="entry name" value="RVT_3"/>
    <property type="match status" value="1"/>
</dbReference>
<name>A0A6G7KCL3_9LACT</name>